<dbReference type="AlphaFoldDB" id="A0AA37TWY8"/>
<evidence type="ECO:0000313" key="4">
    <source>
        <dbReference type="Proteomes" id="UP001157355"/>
    </source>
</evidence>
<reference evidence="2" key="2">
    <citation type="submission" date="2023-01" db="EMBL/GenBank/DDBJ databases">
        <title>Draft genome sequence of Cypionkella aquatica strain NBRC 111766.</title>
        <authorList>
            <person name="Sun Q."/>
            <person name="Mori K."/>
        </authorList>
    </citation>
    <scope>NUCLEOTIDE SEQUENCE</scope>
    <source>
        <strain evidence="2">NBRC 111766</strain>
    </source>
</reference>
<dbReference type="EMBL" id="BSPP01000009">
    <property type="protein sequence ID" value="GLS87585.1"/>
    <property type="molecule type" value="Genomic_DNA"/>
</dbReference>
<dbReference type="InterPro" id="IPR011109">
    <property type="entry name" value="DNA_bind_recombinase_dom"/>
</dbReference>
<feature type="domain" description="Recombinase" evidence="1">
    <location>
        <begin position="1"/>
        <end position="110"/>
    </location>
</feature>
<evidence type="ECO:0000259" key="1">
    <source>
        <dbReference type="PROSITE" id="PS51737"/>
    </source>
</evidence>
<sequence>MRALKINTTEAETVRRLFALYLAAGSLGATRIAAAEQGFSPRKSDHVIGAAFRATIAPFSNSQLHYLLTNPVYRGLIRHNSLVHPGQHDPIIDEALWSAVQTKLQKTAARKRQRTGAFATEADSASITSQNSVEPSALLMAKLFDETGDRLTPSHTNRHNRRFRYYISRRLITKGPARAL</sequence>
<dbReference type="PROSITE" id="PS51737">
    <property type="entry name" value="RECOMBINASE_DNA_BIND"/>
    <property type="match status" value="1"/>
</dbReference>
<protein>
    <recommendedName>
        <fullName evidence="1">Recombinase domain-containing protein</fullName>
    </recommendedName>
</protein>
<evidence type="ECO:0000313" key="3">
    <source>
        <dbReference type="EMBL" id="GLS87585.1"/>
    </source>
</evidence>
<dbReference type="GO" id="GO:0000150">
    <property type="term" value="F:DNA strand exchange activity"/>
    <property type="evidence" value="ECO:0007669"/>
    <property type="project" value="InterPro"/>
</dbReference>
<name>A0AA37TWY8_9RHOB</name>
<organism evidence="2 4">
    <name type="scientific">Cypionkella aquatica</name>
    <dbReference type="NCBI Taxonomy" id="1756042"/>
    <lineage>
        <taxon>Bacteria</taxon>
        <taxon>Pseudomonadati</taxon>
        <taxon>Pseudomonadota</taxon>
        <taxon>Alphaproteobacteria</taxon>
        <taxon>Rhodobacterales</taxon>
        <taxon>Paracoccaceae</taxon>
        <taxon>Cypionkella</taxon>
    </lineage>
</organism>
<dbReference type="GO" id="GO:0003677">
    <property type="term" value="F:DNA binding"/>
    <property type="evidence" value="ECO:0007669"/>
    <property type="project" value="InterPro"/>
</dbReference>
<dbReference type="EMBL" id="BSPP01000008">
    <property type="protein sequence ID" value="GLS87413.1"/>
    <property type="molecule type" value="Genomic_DNA"/>
</dbReference>
<dbReference type="Gene3D" id="3.90.1750.20">
    <property type="entry name" value="Putative Large Serine Recombinase, Chain B, Domain 2"/>
    <property type="match status" value="1"/>
</dbReference>
<evidence type="ECO:0000313" key="2">
    <source>
        <dbReference type="EMBL" id="GLS87413.1"/>
    </source>
</evidence>
<proteinExistence type="predicted"/>
<dbReference type="Pfam" id="PF07508">
    <property type="entry name" value="Recombinase"/>
    <property type="match status" value="1"/>
</dbReference>
<dbReference type="Proteomes" id="UP001157355">
    <property type="component" value="Unassembled WGS sequence"/>
</dbReference>
<keyword evidence="4" id="KW-1185">Reference proteome</keyword>
<comment type="caution">
    <text evidence="2">The sequence shown here is derived from an EMBL/GenBank/DDBJ whole genome shotgun (WGS) entry which is preliminary data.</text>
</comment>
<accession>A0AA37TWY8</accession>
<dbReference type="InterPro" id="IPR038109">
    <property type="entry name" value="DNA_bind_recomb_sf"/>
</dbReference>
<reference evidence="2 4" key="1">
    <citation type="journal article" date="2014" name="Int. J. Syst. Evol. Microbiol.">
        <title>Complete genome sequence of Corynebacterium casei LMG S-19264T (=DSM 44701T), isolated from a smear-ripened cheese.</title>
        <authorList>
            <consortium name="US DOE Joint Genome Institute (JGI-PGF)"/>
            <person name="Walter F."/>
            <person name="Albersmeier A."/>
            <person name="Kalinowski J."/>
            <person name="Ruckert C."/>
        </authorList>
    </citation>
    <scope>NUCLEOTIDE SEQUENCE [LARGE SCALE GENOMIC DNA]</scope>
    <source>
        <strain evidence="2 4">NBRC 111766</strain>
    </source>
</reference>
<gene>
    <name evidence="2" type="ORF">GCM10010873_23870</name>
    <name evidence="3" type="ORF">GCM10010873_25590</name>
</gene>